<dbReference type="Proteomes" id="UP001595814">
    <property type="component" value="Unassembled WGS sequence"/>
</dbReference>
<gene>
    <name evidence="1" type="ORF">ACFOUT_03225</name>
</gene>
<dbReference type="InterPro" id="IPR048012">
    <property type="entry name" value="BfmA-like_N"/>
</dbReference>
<dbReference type="NCBIfam" id="NF041200">
    <property type="entry name" value="mob_BfmA_Nterm"/>
    <property type="match status" value="1"/>
</dbReference>
<protein>
    <submittedName>
        <fullName evidence="1">BfmA/BtgA family mobilization protein</fullName>
    </submittedName>
</protein>
<name>A0ABV8JQU1_9FLAO</name>
<organism evidence="1 2">
    <name type="scientific">Euzebyella saccharophila</name>
    <dbReference type="NCBI Taxonomy" id="679664"/>
    <lineage>
        <taxon>Bacteria</taxon>
        <taxon>Pseudomonadati</taxon>
        <taxon>Bacteroidota</taxon>
        <taxon>Flavobacteriia</taxon>
        <taxon>Flavobacteriales</taxon>
        <taxon>Flavobacteriaceae</taxon>
        <taxon>Euzebyella</taxon>
    </lineage>
</organism>
<evidence type="ECO:0000313" key="1">
    <source>
        <dbReference type="EMBL" id="MFC4094868.1"/>
    </source>
</evidence>
<keyword evidence="2" id="KW-1185">Reference proteome</keyword>
<dbReference type="RefSeq" id="WP_192462215.1">
    <property type="nucleotide sequence ID" value="NZ_JACYFJ010000003.1"/>
</dbReference>
<sequence length="186" mass="21839">MCVKTFSNIRFKKATAKKFQEFSRKFFKTHTETLQAMLDFFHYNEISPLERFGPTARTLETLIKKRFNAMAAIMKEMDKRGITPTKTMMQLLFVHAPQQNKQQKSPSSNKGDAPVKDDVFFKSAFETIELQKENTVMKQNLEQLQHQFMETLEKVEITKSSFVKSKLYLNMTLEEYTQLKESLKTI</sequence>
<evidence type="ECO:0000313" key="2">
    <source>
        <dbReference type="Proteomes" id="UP001595814"/>
    </source>
</evidence>
<reference evidence="2" key="1">
    <citation type="journal article" date="2019" name="Int. J. Syst. Evol. Microbiol.">
        <title>The Global Catalogue of Microorganisms (GCM) 10K type strain sequencing project: providing services to taxonomists for standard genome sequencing and annotation.</title>
        <authorList>
            <consortium name="The Broad Institute Genomics Platform"/>
            <consortium name="The Broad Institute Genome Sequencing Center for Infectious Disease"/>
            <person name="Wu L."/>
            <person name="Ma J."/>
        </authorList>
    </citation>
    <scope>NUCLEOTIDE SEQUENCE [LARGE SCALE GENOMIC DNA]</scope>
    <source>
        <strain evidence="2">CECT 7477</strain>
    </source>
</reference>
<accession>A0ABV8JQU1</accession>
<comment type="caution">
    <text evidence="1">The sequence shown here is derived from an EMBL/GenBank/DDBJ whole genome shotgun (WGS) entry which is preliminary data.</text>
</comment>
<dbReference type="EMBL" id="JBHSAW010000003">
    <property type="protein sequence ID" value="MFC4094868.1"/>
    <property type="molecule type" value="Genomic_DNA"/>
</dbReference>
<proteinExistence type="predicted"/>